<feature type="compositionally biased region" description="Basic and acidic residues" evidence="1">
    <location>
        <begin position="12"/>
        <end position="23"/>
    </location>
</feature>
<dbReference type="PANTHER" id="PTHR39601:SF2">
    <property type="entry name" value="CHORIOGENIN HMINOR"/>
    <property type="match status" value="1"/>
</dbReference>
<feature type="compositionally biased region" description="Low complexity" evidence="1">
    <location>
        <begin position="1061"/>
        <end position="1070"/>
    </location>
</feature>
<feature type="compositionally biased region" description="Low complexity" evidence="1">
    <location>
        <begin position="88"/>
        <end position="120"/>
    </location>
</feature>
<dbReference type="InterPro" id="IPR058317">
    <property type="entry name" value="DUF8004"/>
</dbReference>
<name>A0ABR0FY36_9PEZI</name>
<organism evidence="3 4">
    <name type="scientific">Podospora bellae-mahoneyi</name>
    <dbReference type="NCBI Taxonomy" id="2093777"/>
    <lineage>
        <taxon>Eukaryota</taxon>
        <taxon>Fungi</taxon>
        <taxon>Dikarya</taxon>
        <taxon>Ascomycota</taxon>
        <taxon>Pezizomycotina</taxon>
        <taxon>Sordariomycetes</taxon>
        <taxon>Sordariomycetidae</taxon>
        <taxon>Sordariales</taxon>
        <taxon>Podosporaceae</taxon>
        <taxon>Podospora</taxon>
    </lineage>
</organism>
<dbReference type="PANTHER" id="PTHR39601">
    <property type="entry name" value="CHORIOGENIN HMINOR"/>
    <property type="match status" value="1"/>
</dbReference>
<evidence type="ECO:0000313" key="3">
    <source>
        <dbReference type="EMBL" id="KAK4648224.1"/>
    </source>
</evidence>
<dbReference type="Proteomes" id="UP001322138">
    <property type="component" value="Unassembled WGS sequence"/>
</dbReference>
<feature type="compositionally biased region" description="Polar residues" evidence="1">
    <location>
        <begin position="138"/>
        <end position="148"/>
    </location>
</feature>
<dbReference type="EMBL" id="JAFFGZ010000001">
    <property type="protein sequence ID" value="KAK4648224.1"/>
    <property type="molecule type" value="Genomic_DNA"/>
</dbReference>
<feature type="region of interest" description="Disordered" evidence="1">
    <location>
        <begin position="994"/>
        <end position="1026"/>
    </location>
</feature>
<accession>A0ABR0FY36</accession>
<keyword evidence="4" id="KW-1185">Reference proteome</keyword>
<dbReference type="Pfam" id="PF26013">
    <property type="entry name" value="DUF8004"/>
    <property type="match status" value="1"/>
</dbReference>
<feature type="region of interest" description="Disordered" evidence="1">
    <location>
        <begin position="1040"/>
        <end position="1079"/>
    </location>
</feature>
<feature type="region of interest" description="Disordered" evidence="1">
    <location>
        <begin position="1106"/>
        <end position="1153"/>
    </location>
</feature>
<sequence>MSVFGLRLPAFHFEKESQDKSEGETDVTSLGSSTSSELSAKTERPATPRSETDSGSSGSPVTGHCYSHRRFPSQPQNRPIHRKPVPSKSYTPYTPPNNTNAAPTTTTTTTTTIKNYTNSTGPFEPPNEPVSNVKRNDSPLQPVTNFAPSSPPRPHHNVLGSPFQPKKAPTMPVSKPPPQQAIPAIHPHLASPPRSVPNVMTTAATPAATTEPRKLQRNRSPSPEGPPPSAAANKLHANRLHSRHQSPGAAPRGRSVSAQPPTGGGPRGPSVDASRAVSNPLEFRADSQPRSSEAGGNLSPTAAAGGAAPPETKKKVRKSWLPGARSRSNSNDWGKPKGTGAWIMSPDNQVDYNVAPLFTGDKVPELWNEQGNVLVYLHPKERGLGPSFRVHDYAFSSSLILNELLVQEMMASAAMSSDFLGVDDAERRQQRPGLQSRNSGGGGGLVADGHLYLPLGNNEVDCLVAARNLFAFLTNQPLVGTPQQPTLFQALIQISEQLRQFQFTNYDGTSYGESVDASFDMLLDQFHIADVRHSREKTIEGLVLGEHMKSWNLYNEAFSHAVGKYESLLELKLPLYNSISAVTRERLERAHLSLANRQANVQGRLESFEYPSLFAGTASSTSNPDYRIVRFKEWRAAFSRMRTFVLGYYKDLFGSWPPKARSKKNHFTQSGLNRQCLKMLYSDLCALYDLLVDRQSITPRVIDQDYYGADSKNAEGKEDKNKPSMELIPACVSALRQMLSEFEKSSPPVLPPIPFDIPKIPTMTAIYETYDNLPDKKKAKFDKGLQAHELQLIMIKSRNMDTDALGMPFLQAYKEFELKEAKGVHPHDLIDHRIGHWLFLYVTLQSLPMLVVDAPGLHYTEGVEYFLCEAPQGNPPWRAEDVGEVRKMWYQTADQKTVELSADVVLFSVEGVYMRSHCWLAGKEWEAQNKEGGVNGNGLAVPGPTAGQIGVALGGEGGGMGTDDMMMAGGLPFASPLHPPRAVFADMDPFNAGVGGGHSRRDSDGSVVAPGSSQVRARSGSPAHRARHAYRASIAMGLEPLPHVGSDAPPLPGDRTSRVPSAGSGSSSPGFTGGIYGPGGLRASRSAVNLTGQQGQQWHVGDTHMGMGSRKSSYGGAGGLPGGPPPAIPAAGQGHSREGSQGGSTFDDILKGMDTGKKKKKGLFF</sequence>
<reference evidence="3 4" key="1">
    <citation type="journal article" date="2023" name="bioRxiv">
        <title>High-quality genome assemblies of four members of thePodospora anserinaspecies complex.</title>
        <authorList>
            <person name="Ament-Velasquez S.L."/>
            <person name="Vogan A.A."/>
            <person name="Wallerman O."/>
            <person name="Hartmann F."/>
            <person name="Gautier V."/>
            <person name="Silar P."/>
            <person name="Giraud T."/>
            <person name="Johannesson H."/>
        </authorList>
    </citation>
    <scope>NUCLEOTIDE SEQUENCE [LARGE SCALE GENOMIC DNA]</scope>
    <source>
        <strain evidence="3 4">CBS 112042</strain>
    </source>
</reference>
<feature type="compositionally biased region" description="Low complexity" evidence="1">
    <location>
        <begin position="201"/>
        <end position="210"/>
    </location>
</feature>
<dbReference type="RefSeq" id="XP_062737200.1">
    <property type="nucleotide sequence ID" value="XM_062874092.1"/>
</dbReference>
<feature type="domain" description="DUF8004" evidence="2">
    <location>
        <begin position="517"/>
        <end position="609"/>
    </location>
</feature>
<comment type="caution">
    <text evidence="3">The sequence shown here is derived from an EMBL/GenBank/DDBJ whole genome shotgun (WGS) entry which is preliminary data.</text>
</comment>
<feature type="compositionally biased region" description="Low complexity" evidence="1">
    <location>
        <begin position="28"/>
        <end position="39"/>
    </location>
</feature>
<feature type="compositionally biased region" description="Basic and acidic residues" evidence="1">
    <location>
        <begin position="40"/>
        <end position="52"/>
    </location>
</feature>
<dbReference type="GeneID" id="87893574"/>
<evidence type="ECO:0000313" key="4">
    <source>
        <dbReference type="Proteomes" id="UP001322138"/>
    </source>
</evidence>
<gene>
    <name evidence="3" type="ORF">QC761_108140</name>
</gene>
<evidence type="ECO:0000256" key="1">
    <source>
        <dbReference type="SAM" id="MobiDB-lite"/>
    </source>
</evidence>
<proteinExistence type="predicted"/>
<evidence type="ECO:0000259" key="2">
    <source>
        <dbReference type="Pfam" id="PF26013"/>
    </source>
</evidence>
<feature type="region of interest" description="Disordered" evidence="1">
    <location>
        <begin position="1"/>
        <end position="342"/>
    </location>
</feature>
<protein>
    <recommendedName>
        <fullName evidence="2">DUF8004 domain-containing protein</fullName>
    </recommendedName>
</protein>